<reference evidence="1 2" key="1">
    <citation type="submission" date="2010-10" db="EMBL/GenBank/DDBJ databases">
        <title>Complete sequence of Frankia sp. EuI1c.</title>
        <authorList>
            <consortium name="US DOE Joint Genome Institute"/>
            <person name="Lucas S."/>
            <person name="Copeland A."/>
            <person name="Lapidus A."/>
            <person name="Cheng J.-F."/>
            <person name="Bruce D."/>
            <person name="Goodwin L."/>
            <person name="Pitluck S."/>
            <person name="Chertkov O."/>
            <person name="Detter J.C."/>
            <person name="Han C."/>
            <person name="Tapia R."/>
            <person name="Land M."/>
            <person name="Hauser L."/>
            <person name="Jeffries C."/>
            <person name="Kyrpides N."/>
            <person name="Ivanova N."/>
            <person name="Mikhailova N."/>
            <person name="Beauchemin N."/>
            <person name="Sen A."/>
            <person name="Sur S.A."/>
            <person name="Gtari M."/>
            <person name="Wall L."/>
            <person name="Tisa L."/>
            <person name="Woyke T."/>
        </authorList>
    </citation>
    <scope>NUCLEOTIDE SEQUENCE [LARGE SCALE GENOMIC DNA]</scope>
    <source>
        <strain evidence="2">DSM 45817 / CECT 9037 / EuI1c</strain>
    </source>
</reference>
<keyword evidence="2" id="KW-1185">Reference proteome</keyword>
<dbReference type="NCBIfam" id="TIGR03969">
    <property type="entry name" value="mycofactocin"/>
    <property type="match status" value="1"/>
</dbReference>
<dbReference type="HOGENOM" id="CLU_3233970_0_0_11"/>
<evidence type="ECO:0000313" key="1">
    <source>
        <dbReference type="EMBL" id="ADP79072.1"/>
    </source>
</evidence>
<protein>
    <recommendedName>
        <fullName evidence="3">Mycofactocin</fullName>
    </recommendedName>
</protein>
<dbReference type="RefSeq" id="WP_013422193.1">
    <property type="nucleotide sequence ID" value="NC_014666.1"/>
</dbReference>
<proteinExistence type="predicted"/>
<accession>E3IYT4</accession>
<dbReference type="InterPro" id="IPR023988">
    <property type="entry name" value="MftA"/>
</dbReference>
<name>E3IYT4_PSEI1</name>
<sequence>MDSLAPTTDIAAASTLEAGAPAEPIVEDLLVEDVSIDGMCGVY</sequence>
<dbReference type="OrthoDB" id="3699876at2"/>
<evidence type="ECO:0008006" key="3">
    <source>
        <dbReference type="Google" id="ProtNLM"/>
    </source>
</evidence>
<dbReference type="InParanoid" id="E3IYT4"/>
<evidence type="ECO:0000313" key="2">
    <source>
        <dbReference type="Proteomes" id="UP000002484"/>
    </source>
</evidence>
<dbReference type="Pfam" id="PF23709">
    <property type="entry name" value="MftA"/>
    <property type="match status" value="1"/>
</dbReference>
<dbReference type="EMBL" id="CP002299">
    <property type="protein sequence ID" value="ADP79072.1"/>
    <property type="molecule type" value="Genomic_DNA"/>
</dbReference>
<gene>
    <name evidence="1" type="ordered locus">FraEuI1c_0999</name>
</gene>
<organism evidence="1 2">
    <name type="scientific">Pseudofrankia inefficax (strain DSM 45817 / CECT 9037 / DDB 130130 / EuI1c)</name>
    <name type="common">Frankia inefficax</name>
    <dbReference type="NCBI Taxonomy" id="298654"/>
    <lineage>
        <taxon>Bacteria</taxon>
        <taxon>Bacillati</taxon>
        <taxon>Actinomycetota</taxon>
        <taxon>Actinomycetes</taxon>
        <taxon>Frankiales</taxon>
        <taxon>Frankiaceae</taxon>
        <taxon>Pseudofrankia</taxon>
    </lineage>
</organism>
<dbReference type="STRING" id="298654.FraEuI1c_0999"/>
<dbReference type="Proteomes" id="UP000002484">
    <property type="component" value="Chromosome"/>
</dbReference>
<dbReference type="AlphaFoldDB" id="E3IYT4"/>
<dbReference type="KEGG" id="fri:FraEuI1c_0999"/>